<dbReference type="Pfam" id="PF06151">
    <property type="entry name" value="Trehalose_recp"/>
    <property type="match status" value="1"/>
</dbReference>
<accession>A0ABR3IGJ6</accession>
<keyword evidence="5 8" id="KW-1133">Transmembrane helix</keyword>
<evidence type="ECO:0000256" key="4">
    <source>
        <dbReference type="ARBA" id="ARBA00022692"/>
    </source>
</evidence>
<keyword evidence="7" id="KW-0675">Receptor</keyword>
<evidence type="ECO:0008006" key="11">
    <source>
        <dbReference type="Google" id="ProtNLM"/>
    </source>
</evidence>
<gene>
    <name evidence="9" type="ORF">ABMA27_011529</name>
</gene>
<keyword evidence="10" id="KW-1185">Reference proteome</keyword>
<dbReference type="InterPro" id="IPR009318">
    <property type="entry name" value="Gustatory_rcpt"/>
</dbReference>
<feature type="transmembrane region" description="Helical" evidence="8">
    <location>
        <begin position="275"/>
        <end position="298"/>
    </location>
</feature>
<dbReference type="PANTHER" id="PTHR21421:SF29">
    <property type="entry name" value="GUSTATORY RECEPTOR 5A FOR TREHALOSE-RELATED"/>
    <property type="match status" value="1"/>
</dbReference>
<evidence type="ECO:0000313" key="10">
    <source>
        <dbReference type="Proteomes" id="UP001549920"/>
    </source>
</evidence>
<feature type="transmembrane region" description="Helical" evidence="8">
    <location>
        <begin position="186"/>
        <end position="207"/>
    </location>
</feature>
<evidence type="ECO:0000256" key="6">
    <source>
        <dbReference type="ARBA" id="ARBA00023136"/>
    </source>
</evidence>
<reference evidence="9 10" key="1">
    <citation type="submission" date="2024-06" db="EMBL/GenBank/DDBJ databases">
        <title>A chromosome-level genome assembly of beet webworm, Loxostege sticticalis.</title>
        <authorList>
            <person name="Zhang Y."/>
        </authorList>
    </citation>
    <scope>NUCLEOTIDE SEQUENCE [LARGE SCALE GENOMIC DNA]</scope>
    <source>
        <strain evidence="9">AQ026</strain>
        <tissue evidence="9">Whole body</tissue>
    </source>
</reference>
<evidence type="ECO:0000256" key="1">
    <source>
        <dbReference type="ARBA" id="ARBA00004651"/>
    </source>
</evidence>
<protein>
    <recommendedName>
        <fullName evidence="11">Gustatory receptor</fullName>
    </recommendedName>
</protein>
<keyword evidence="4 8" id="KW-0812">Transmembrane</keyword>
<name>A0ABR3IGJ6_LOXSC</name>
<feature type="transmembrane region" description="Helical" evidence="8">
    <location>
        <begin position="42"/>
        <end position="65"/>
    </location>
</feature>
<evidence type="ECO:0000256" key="5">
    <source>
        <dbReference type="ARBA" id="ARBA00022989"/>
    </source>
</evidence>
<dbReference type="EMBL" id="JBEUOH010000003">
    <property type="protein sequence ID" value="KAL0895399.1"/>
    <property type="molecule type" value="Genomic_DNA"/>
</dbReference>
<dbReference type="PANTHER" id="PTHR21421">
    <property type="entry name" value="GUSTATORY RECEPTOR"/>
    <property type="match status" value="1"/>
</dbReference>
<dbReference type="EMBL" id="JBEUOH010000003">
    <property type="protein sequence ID" value="KAL0895400.1"/>
    <property type="molecule type" value="Genomic_DNA"/>
</dbReference>
<evidence type="ECO:0000256" key="2">
    <source>
        <dbReference type="ARBA" id="ARBA00005327"/>
    </source>
</evidence>
<organism evidence="9 10">
    <name type="scientific">Loxostege sticticalis</name>
    <name type="common">Beet webworm moth</name>
    <dbReference type="NCBI Taxonomy" id="481309"/>
    <lineage>
        <taxon>Eukaryota</taxon>
        <taxon>Metazoa</taxon>
        <taxon>Ecdysozoa</taxon>
        <taxon>Arthropoda</taxon>
        <taxon>Hexapoda</taxon>
        <taxon>Insecta</taxon>
        <taxon>Pterygota</taxon>
        <taxon>Neoptera</taxon>
        <taxon>Endopterygota</taxon>
        <taxon>Lepidoptera</taxon>
        <taxon>Glossata</taxon>
        <taxon>Ditrysia</taxon>
        <taxon>Pyraloidea</taxon>
        <taxon>Crambidae</taxon>
        <taxon>Pyraustinae</taxon>
        <taxon>Loxostege</taxon>
    </lineage>
</organism>
<dbReference type="EMBL" id="JBEUOH010000003">
    <property type="protein sequence ID" value="KAL0895398.1"/>
    <property type="molecule type" value="Genomic_DNA"/>
</dbReference>
<evidence type="ECO:0000313" key="9">
    <source>
        <dbReference type="EMBL" id="KAL0895399.1"/>
    </source>
</evidence>
<evidence type="ECO:0000256" key="7">
    <source>
        <dbReference type="ARBA" id="ARBA00023170"/>
    </source>
</evidence>
<comment type="subcellular location">
    <subcellularLocation>
        <location evidence="1">Cell membrane</location>
        <topology evidence="1">Multi-pass membrane protein</topology>
    </subcellularLocation>
</comment>
<comment type="similarity">
    <text evidence="2">Belongs to the insect chemoreceptor superfamily. Gustatory receptor (GR) family. Gr5a subfamily.</text>
</comment>
<dbReference type="Proteomes" id="UP001549920">
    <property type="component" value="Unassembled WGS sequence"/>
</dbReference>
<keyword evidence="6 8" id="KW-0472">Membrane</keyword>
<feature type="transmembrane region" description="Helical" evidence="8">
    <location>
        <begin position="310"/>
        <end position="332"/>
    </location>
</feature>
<proteinExistence type="inferred from homology"/>
<keyword evidence="3" id="KW-1003">Cell membrane</keyword>
<evidence type="ECO:0000256" key="3">
    <source>
        <dbReference type="ARBA" id="ARBA00022475"/>
    </source>
</evidence>
<feature type="transmembrane region" description="Helical" evidence="8">
    <location>
        <begin position="85"/>
        <end position="106"/>
    </location>
</feature>
<sequence>MSETPNLSKLESRQQDKFLPTLTHIFTVAQWFGIPSYGNKFAICWAVIVLCMLTVVEGAAIWMMIRLLAGIAKHIDDGRGLTARLSGSIFYANGFLSLILSWKFMYSWKRLSFYWKRAELVDVSLAIPDEAIQRKVIVVTCFVSVCAFAEHLLSMILAIGIDSPPMDFLERYILNSHAFLITPNTYSLWSAILIFFVSKIATILWNFQDLIIILISMGLTSRYHRLNSFVNLCVKNEKTNRDKTSVTEKYVRTHQWRRIREAYVRQAALVRMVDANIGALVLLSNVNNFYFICLQLFLGLTKSQGSLVSYLYYFISLGWLLFRACSVVLAAADVHIHSRRALEYLQTCPGTGFNIEIMRLNNQLSHDFVALSGMGFFSLSRQTLLEVAGNIIKYELVLIQYDK</sequence>
<evidence type="ECO:0000256" key="8">
    <source>
        <dbReference type="SAM" id="Phobius"/>
    </source>
</evidence>
<comment type="caution">
    <text evidence="9">The sequence shown here is derived from an EMBL/GenBank/DDBJ whole genome shotgun (WGS) entry which is preliminary data.</text>
</comment>
<feature type="transmembrane region" description="Helical" evidence="8">
    <location>
        <begin position="136"/>
        <end position="161"/>
    </location>
</feature>